<evidence type="ECO:0000313" key="24">
    <source>
        <dbReference type="Proteomes" id="UP000623467"/>
    </source>
</evidence>
<dbReference type="PANTHER" id="PTHR47970">
    <property type="entry name" value="KINESIN-LIKE PROTEIN KIF11"/>
    <property type="match status" value="1"/>
</dbReference>
<dbReference type="Gene3D" id="3.40.850.10">
    <property type="entry name" value="Kinesin motor domain"/>
    <property type="match status" value="1"/>
</dbReference>
<dbReference type="InterPro" id="IPR001752">
    <property type="entry name" value="Kinesin_motor_dom"/>
</dbReference>
<evidence type="ECO:0000256" key="15">
    <source>
        <dbReference type="ARBA" id="ARBA00023212"/>
    </source>
</evidence>
<dbReference type="FunFam" id="3.40.850.10:FF:000051">
    <property type="entry name" value="Kinesin-like protein bimC"/>
    <property type="match status" value="1"/>
</dbReference>
<feature type="compositionally biased region" description="Basic and acidic residues" evidence="20">
    <location>
        <begin position="815"/>
        <end position="832"/>
    </location>
</feature>
<feature type="compositionally biased region" description="Low complexity" evidence="20">
    <location>
        <begin position="1"/>
        <end position="12"/>
    </location>
</feature>
<dbReference type="InterPro" id="IPR007262">
    <property type="entry name" value="Vps55/LEPROT"/>
</dbReference>
<dbReference type="PRINTS" id="PR00380">
    <property type="entry name" value="KINESINHEAVY"/>
</dbReference>
<evidence type="ECO:0000256" key="8">
    <source>
        <dbReference type="ARBA" id="ARBA00022741"/>
    </source>
</evidence>
<accession>A0A8H6YT88</accession>
<evidence type="ECO:0000256" key="1">
    <source>
        <dbReference type="ARBA" id="ARBA00004141"/>
    </source>
</evidence>
<evidence type="ECO:0000256" key="5">
    <source>
        <dbReference type="ARBA" id="ARBA00022618"/>
    </source>
</evidence>
<dbReference type="InterPro" id="IPR047149">
    <property type="entry name" value="KIF11-like"/>
</dbReference>
<evidence type="ECO:0000256" key="14">
    <source>
        <dbReference type="ARBA" id="ARBA00023175"/>
    </source>
</evidence>
<evidence type="ECO:0000256" key="16">
    <source>
        <dbReference type="ARBA" id="ARBA00023306"/>
    </source>
</evidence>
<feature type="coiled-coil region" evidence="19">
    <location>
        <begin position="731"/>
        <end position="765"/>
    </location>
</feature>
<sequence length="1244" mass="134873">MATRRPPSSRAKAPPPPTRARSVLGQNKDDAETNIQVVVRCRRRSEQEVAANSPIIVSSTGAKSKELTVEVALPQSSLGVVTLAPVRTYPFDLVFGPEADQALIYHEVVSPMLEEVIMGYNCTLFAYGQTGTGKTHTMQGDLTPTPLGNPSANAGMIPRVLFRLFHQLESSGSDYSVKISFVELYNEELRDLLAADPSAPSGSKPAGKDIGAPKAPEGLKIFDDASKHGVFIQGLEEIAVKDSADALALLTKGSQRREVAATKFNDHSSRSHSVFTITVHVKEAGHVSGDDLLKIGKLNLVDLAGSENIGRSGAENKQAREAGMINQSLLTLGRVINALVDKAQHVPYRESKLTRLLQDSLGGRTKTCLIATVSPARANMEETLSTLDYAMRAKSIRNKPELNQRMTRNSLLKEYVAEIERLKADVLAAREKNGIFFSEETWLQLSAEQEMRQTELEEARRQVEIVEGHMRTVRDEFEQSIALLKKREGELNDTRTQLQETEVALDRKSAELQHVQGALEEEMVVREAHQETEGRLNTVALGLKVVVRDSVKDVTGLFDKLERKSSILTANTQAVLTHGKAISSATIALSRKLEEFIKASSQSTAKLQTEAKQFEAKELEALAGHSERVDQQLKRVNAALAMVQAKDTAEAEALVIVQTALKEMHESFRVGFTTWASTLTKSCETTCNQANEAGLEAFGAVEKALKAMGSVVENVVREACSFVDSERHSIAETKELAANTAAAEIARLRNQNQLLARMLEEERVKGGEGEGRAASARFGAARRAANVKAEEGMKVFEREHADLAEAMETKGKEVARGVEKWSTDAKRTRDGALKSVQGSKTQLSSELASMQSTVSGSIDSYSTHVQAQMQSMNATCSTAFDRQASAKRARIETTTSLGAEIQSDYKALQRGFASTSRNIEGAVGRVVSESASLSSVTDTYHKISRGELSSTTNATKALAEHGAKADTSTGTTPRKRVWQYVDQWELTKSRTELLQTWRAKAVSGVGSDTFLAEHRPLPDPEAEEDDQENVDAMAVDEDVRSPLSESGGVGDSPEAVSLASSASSSNAPPPPRQIPVPKKTGIASRPAIPLMDTRNVLAVDYVIHFSLRLRLEFPYAAMAASIRTVVFLAMVLAVGFLMIILSCVLYANWLPLLVALIFVLAPLPNALFAHCGSDEFSEGSSGPVDLGRFITGTIVTSGFALPLVLAHAQVIHTPACVMSIIGGGLVYGTILAYSAAFQEESEFD</sequence>
<dbReference type="PROSITE" id="PS50067">
    <property type="entry name" value="KINESIN_MOTOR_2"/>
    <property type="match status" value="1"/>
</dbReference>
<dbReference type="SUPFAM" id="SSF52540">
    <property type="entry name" value="P-loop containing nucleoside triphosphate hydrolases"/>
    <property type="match status" value="1"/>
</dbReference>
<evidence type="ECO:0000256" key="2">
    <source>
        <dbReference type="ARBA" id="ARBA00004245"/>
    </source>
</evidence>
<gene>
    <name evidence="23" type="ORF">MSAN_01004400</name>
</gene>
<evidence type="ECO:0000256" key="10">
    <source>
        <dbReference type="ARBA" id="ARBA00022840"/>
    </source>
</evidence>
<dbReference type="GO" id="GO:0008574">
    <property type="term" value="F:plus-end-directed microtubule motor activity"/>
    <property type="evidence" value="ECO:0007669"/>
    <property type="project" value="TreeGrafter"/>
</dbReference>
<organism evidence="23 24">
    <name type="scientific">Mycena sanguinolenta</name>
    <dbReference type="NCBI Taxonomy" id="230812"/>
    <lineage>
        <taxon>Eukaryota</taxon>
        <taxon>Fungi</taxon>
        <taxon>Dikarya</taxon>
        <taxon>Basidiomycota</taxon>
        <taxon>Agaricomycotina</taxon>
        <taxon>Agaricomycetes</taxon>
        <taxon>Agaricomycetidae</taxon>
        <taxon>Agaricales</taxon>
        <taxon>Marasmiineae</taxon>
        <taxon>Mycenaceae</taxon>
        <taxon>Mycena</taxon>
    </lineage>
</organism>
<dbReference type="InterPro" id="IPR047241">
    <property type="entry name" value="KIF11-like_kin_motor_dom"/>
</dbReference>
<evidence type="ECO:0000256" key="12">
    <source>
        <dbReference type="ARBA" id="ARBA00023054"/>
    </source>
</evidence>
<dbReference type="AlphaFoldDB" id="A0A8H6YT88"/>
<evidence type="ECO:0000256" key="3">
    <source>
        <dbReference type="ARBA" id="ARBA00005645"/>
    </source>
</evidence>
<keyword evidence="24" id="KW-1185">Reference proteome</keyword>
<comment type="caution">
    <text evidence="23">The sequence shown here is derived from an EMBL/GenBank/DDBJ whole genome shotgun (WGS) entry which is preliminary data.</text>
</comment>
<keyword evidence="13 21" id="KW-0472">Membrane</keyword>
<keyword evidence="15" id="KW-0206">Cytoskeleton</keyword>
<feature type="transmembrane region" description="Helical" evidence="21">
    <location>
        <begin position="1215"/>
        <end position="1236"/>
    </location>
</feature>
<evidence type="ECO:0000256" key="6">
    <source>
        <dbReference type="ARBA" id="ARBA00022692"/>
    </source>
</evidence>
<keyword evidence="7" id="KW-0493">Microtubule</keyword>
<evidence type="ECO:0000256" key="13">
    <source>
        <dbReference type="ARBA" id="ARBA00023136"/>
    </source>
</evidence>
<dbReference type="GO" id="GO:0051301">
    <property type="term" value="P:cell division"/>
    <property type="evidence" value="ECO:0007669"/>
    <property type="project" value="UniProtKB-KW"/>
</dbReference>
<dbReference type="GO" id="GO:0008017">
    <property type="term" value="F:microtubule binding"/>
    <property type="evidence" value="ECO:0007669"/>
    <property type="project" value="InterPro"/>
</dbReference>
<feature type="transmembrane region" description="Helical" evidence="21">
    <location>
        <begin position="1115"/>
        <end position="1141"/>
    </location>
</feature>
<evidence type="ECO:0000256" key="19">
    <source>
        <dbReference type="SAM" id="Coils"/>
    </source>
</evidence>
<feature type="coiled-coil region" evidence="19">
    <location>
        <begin position="456"/>
        <end position="511"/>
    </location>
</feature>
<dbReference type="GO" id="GO:0000073">
    <property type="term" value="P:initial mitotic spindle pole body separation"/>
    <property type="evidence" value="ECO:0007669"/>
    <property type="project" value="UniProtKB-ARBA"/>
</dbReference>
<dbReference type="PROSITE" id="PS00411">
    <property type="entry name" value="KINESIN_MOTOR_1"/>
    <property type="match status" value="1"/>
</dbReference>
<evidence type="ECO:0000256" key="11">
    <source>
        <dbReference type="ARBA" id="ARBA00022989"/>
    </source>
</evidence>
<keyword evidence="6 21" id="KW-0812">Transmembrane</keyword>
<comment type="similarity">
    <text evidence="17">Belongs to the TRAFAC class myosin-kinesin ATPase superfamily. Kinesin family. KIN-5/BimC subfamily.</text>
</comment>
<keyword evidence="9" id="KW-0498">Mitosis</keyword>
<dbReference type="GO" id="GO:0007018">
    <property type="term" value="P:microtubule-based movement"/>
    <property type="evidence" value="ECO:0007669"/>
    <property type="project" value="InterPro"/>
</dbReference>
<dbReference type="InterPro" id="IPR036961">
    <property type="entry name" value="Kinesin_motor_dom_sf"/>
</dbReference>
<keyword evidence="4" id="KW-0963">Cytoplasm</keyword>
<evidence type="ECO:0000256" key="9">
    <source>
        <dbReference type="ARBA" id="ARBA00022776"/>
    </source>
</evidence>
<evidence type="ECO:0000256" key="4">
    <source>
        <dbReference type="ARBA" id="ARBA00022490"/>
    </source>
</evidence>
<keyword evidence="16" id="KW-0131">Cell cycle</keyword>
<dbReference type="Proteomes" id="UP000623467">
    <property type="component" value="Unassembled WGS sequence"/>
</dbReference>
<evidence type="ECO:0000256" key="18">
    <source>
        <dbReference type="PROSITE-ProRule" id="PRU00283"/>
    </source>
</evidence>
<keyword evidence="10 18" id="KW-0067">ATP-binding</keyword>
<dbReference type="InterPro" id="IPR019821">
    <property type="entry name" value="Kinesin_motor_CS"/>
</dbReference>
<protein>
    <submittedName>
        <fullName evidence="23">Kinesin motor domain-containing protein</fullName>
    </submittedName>
</protein>
<feature type="binding site" evidence="18">
    <location>
        <begin position="128"/>
        <end position="135"/>
    </location>
    <ligand>
        <name>ATP</name>
        <dbReference type="ChEBI" id="CHEBI:30616"/>
    </ligand>
</feature>
<keyword evidence="11 21" id="KW-1133">Transmembrane helix</keyword>
<dbReference type="GO" id="GO:0016020">
    <property type="term" value="C:membrane"/>
    <property type="evidence" value="ECO:0007669"/>
    <property type="project" value="UniProtKB-SubCell"/>
</dbReference>
<keyword evidence="5" id="KW-0132">Cell division</keyword>
<proteinExistence type="inferred from homology"/>
<dbReference type="Pfam" id="PF04133">
    <property type="entry name" value="Vps55"/>
    <property type="match status" value="1"/>
</dbReference>
<comment type="similarity">
    <text evidence="3">Belongs to the OB-RGRP/VPS55 family.</text>
</comment>
<evidence type="ECO:0000256" key="21">
    <source>
        <dbReference type="SAM" id="Phobius"/>
    </source>
</evidence>
<feature type="domain" description="Kinesin motor" evidence="22">
    <location>
        <begin position="34"/>
        <end position="396"/>
    </location>
</feature>
<dbReference type="GO" id="GO:0072686">
    <property type="term" value="C:mitotic spindle"/>
    <property type="evidence" value="ECO:0007669"/>
    <property type="project" value="TreeGrafter"/>
</dbReference>
<keyword evidence="12 19" id="KW-0175">Coiled coil</keyword>
<keyword evidence="14 18" id="KW-0505">Motor protein</keyword>
<evidence type="ECO:0000256" key="20">
    <source>
        <dbReference type="SAM" id="MobiDB-lite"/>
    </source>
</evidence>
<dbReference type="InterPro" id="IPR027417">
    <property type="entry name" value="P-loop_NTPase"/>
</dbReference>
<name>A0A8H6YT88_9AGAR</name>
<keyword evidence="8 18" id="KW-0547">Nucleotide-binding</keyword>
<evidence type="ECO:0000256" key="7">
    <source>
        <dbReference type="ARBA" id="ARBA00022701"/>
    </source>
</evidence>
<feature type="region of interest" description="Disordered" evidence="20">
    <location>
        <begin position="1040"/>
        <end position="1079"/>
    </location>
</feature>
<dbReference type="GO" id="GO:0005634">
    <property type="term" value="C:nucleus"/>
    <property type="evidence" value="ECO:0007669"/>
    <property type="project" value="TreeGrafter"/>
</dbReference>
<dbReference type="GO" id="GO:0005524">
    <property type="term" value="F:ATP binding"/>
    <property type="evidence" value="ECO:0007669"/>
    <property type="project" value="UniProtKB-UniRule"/>
</dbReference>
<feature type="region of interest" description="Disordered" evidence="20">
    <location>
        <begin position="1"/>
        <end position="30"/>
    </location>
</feature>
<dbReference type="SMART" id="SM00129">
    <property type="entry name" value="KISc"/>
    <property type="match status" value="1"/>
</dbReference>
<dbReference type="OrthoDB" id="3176171at2759"/>
<reference evidence="23" key="1">
    <citation type="submission" date="2020-05" db="EMBL/GenBank/DDBJ databases">
        <title>Mycena genomes resolve the evolution of fungal bioluminescence.</title>
        <authorList>
            <person name="Tsai I.J."/>
        </authorList>
    </citation>
    <scope>NUCLEOTIDE SEQUENCE</scope>
    <source>
        <strain evidence="23">160909Yilan</strain>
    </source>
</reference>
<dbReference type="PANTHER" id="PTHR47970:SF12">
    <property type="entry name" value="KINESIN FAMILY MEMBER 11"/>
    <property type="match status" value="1"/>
</dbReference>
<dbReference type="CDD" id="cd01364">
    <property type="entry name" value="KISc_BimC_Eg5"/>
    <property type="match status" value="1"/>
</dbReference>
<feature type="compositionally biased region" description="Low complexity" evidence="20">
    <location>
        <begin position="1052"/>
        <end position="1066"/>
    </location>
</feature>
<comment type="subcellular location">
    <subcellularLocation>
        <location evidence="2">Cytoplasm</location>
        <location evidence="2">Cytoskeleton</location>
    </subcellularLocation>
    <subcellularLocation>
        <location evidence="1">Membrane</location>
        <topology evidence="1">Multi-pass membrane protein</topology>
    </subcellularLocation>
</comment>
<feature type="transmembrane region" description="Helical" evidence="21">
    <location>
        <begin position="1148"/>
        <end position="1169"/>
    </location>
</feature>
<dbReference type="Pfam" id="PF00225">
    <property type="entry name" value="Kinesin"/>
    <property type="match status" value="1"/>
</dbReference>
<evidence type="ECO:0000256" key="17">
    <source>
        <dbReference type="ARBA" id="ARBA00034704"/>
    </source>
</evidence>
<dbReference type="EMBL" id="JACAZH010000007">
    <property type="protein sequence ID" value="KAF7363485.1"/>
    <property type="molecule type" value="Genomic_DNA"/>
</dbReference>
<feature type="region of interest" description="Disordered" evidence="20">
    <location>
        <begin position="815"/>
        <end position="839"/>
    </location>
</feature>
<feature type="transmembrane region" description="Helical" evidence="21">
    <location>
        <begin position="1189"/>
        <end position="1208"/>
    </location>
</feature>
<dbReference type="GO" id="GO:0005876">
    <property type="term" value="C:spindle microtubule"/>
    <property type="evidence" value="ECO:0007669"/>
    <property type="project" value="TreeGrafter"/>
</dbReference>
<evidence type="ECO:0000259" key="22">
    <source>
        <dbReference type="PROSITE" id="PS50067"/>
    </source>
</evidence>
<evidence type="ECO:0000313" key="23">
    <source>
        <dbReference type="EMBL" id="KAF7363485.1"/>
    </source>
</evidence>